<keyword evidence="2" id="KW-0865">Zymogen</keyword>
<keyword evidence="1" id="KW-0210">Decarboxylase</keyword>
<dbReference type="Pfam" id="PF02666">
    <property type="entry name" value="PS_Dcarbxylase"/>
    <property type="match status" value="1"/>
</dbReference>
<evidence type="ECO:0000256" key="2">
    <source>
        <dbReference type="ARBA" id="ARBA00023145"/>
    </source>
</evidence>
<dbReference type="GO" id="GO:0008654">
    <property type="term" value="P:phospholipid biosynthetic process"/>
    <property type="evidence" value="ECO:0007669"/>
    <property type="project" value="InterPro"/>
</dbReference>
<accession>A0A1N7NAD8</accession>
<gene>
    <name evidence="5" type="ORF">SAMN05421789_11322</name>
</gene>
<name>A0A1N7NAD8_9FLAO</name>
<dbReference type="AlphaFoldDB" id="A0A1N7NAD8"/>
<protein>
    <submittedName>
        <fullName evidence="5">Phosphatidylserine decarboxylase</fullName>
    </submittedName>
</protein>
<evidence type="ECO:0000256" key="3">
    <source>
        <dbReference type="ARBA" id="ARBA00023239"/>
    </source>
</evidence>
<sequence>MALREKAEIFWLNKREYCIIKSPVFGNVVMIEVGATMVGSMIQTYQGTNVKKGEEKGYFKFGGFDSCPVI</sequence>
<reference evidence="6" key="1">
    <citation type="submission" date="2017-01" db="EMBL/GenBank/DDBJ databases">
        <authorList>
            <person name="Varghese N."/>
            <person name="Submissions S."/>
        </authorList>
    </citation>
    <scope>NUCLEOTIDE SEQUENCE [LARGE SCALE GENOMIC DNA]</scope>
    <source>
        <strain evidence="6">DSM 23145</strain>
    </source>
</reference>
<evidence type="ECO:0000313" key="6">
    <source>
        <dbReference type="Proteomes" id="UP000185839"/>
    </source>
</evidence>
<keyword evidence="4" id="KW-0670">Pyruvate</keyword>
<dbReference type="STRING" id="713588.SAMN05421789_11322"/>
<evidence type="ECO:0000313" key="5">
    <source>
        <dbReference type="EMBL" id="SIS95327.1"/>
    </source>
</evidence>
<dbReference type="InterPro" id="IPR003817">
    <property type="entry name" value="PS_Dcarbxylase"/>
</dbReference>
<dbReference type="GO" id="GO:0004609">
    <property type="term" value="F:phosphatidylserine decarboxylase activity"/>
    <property type="evidence" value="ECO:0007669"/>
    <property type="project" value="InterPro"/>
</dbReference>
<dbReference type="EMBL" id="FTOI01000013">
    <property type="protein sequence ID" value="SIS95327.1"/>
    <property type="molecule type" value="Genomic_DNA"/>
</dbReference>
<dbReference type="PANTHER" id="PTHR10067">
    <property type="entry name" value="PHOSPHATIDYLSERINE DECARBOXYLASE"/>
    <property type="match status" value="1"/>
</dbReference>
<organism evidence="5 6">
    <name type="scientific">Kaistella chaponensis</name>
    <dbReference type="NCBI Taxonomy" id="713588"/>
    <lineage>
        <taxon>Bacteria</taxon>
        <taxon>Pseudomonadati</taxon>
        <taxon>Bacteroidota</taxon>
        <taxon>Flavobacteriia</taxon>
        <taxon>Flavobacteriales</taxon>
        <taxon>Weeksellaceae</taxon>
        <taxon>Chryseobacterium group</taxon>
        <taxon>Kaistella</taxon>
    </lineage>
</organism>
<keyword evidence="3" id="KW-0456">Lyase</keyword>
<proteinExistence type="predicted"/>
<evidence type="ECO:0000256" key="1">
    <source>
        <dbReference type="ARBA" id="ARBA00022793"/>
    </source>
</evidence>
<keyword evidence="6" id="KW-1185">Reference proteome</keyword>
<dbReference type="Proteomes" id="UP000185839">
    <property type="component" value="Unassembled WGS sequence"/>
</dbReference>
<dbReference type="PANTHER" id="PTHR10067:SF17">
    <property type="entry name" value="PHOSPHATIDYLSERINE DECARBOXYLASE PROENZYME 2"/>
    <property type="match status" value="1"/>
</dbReference>
<evidence type="ECO:0000256" key="4">
    <source>
        <dbReference type="ARBA" id="ARBA00023317"/>
    </source>
</evidence>